<proteinExistence type="predicted"/>
<accession>A0A8J6PM94</accession>
<dbReference type="Gene3D" id="3.30.70.100">
    <property type="match status" value="1"/>
</dbReference>
<dbReference type="AlphaFoldDB" id="A0A8J6PM94"/>
<keyword evidence="1" id="KW-0732">Signal</keyword>
<evidence type="ECO:0000313" key="4">
    <source>
        <dbReference type="Proteomes" id="UP000652681"/>
    </source>
</evidence>
<feature type="chain" id="PRO_5035219363" evidence="1">
    <location>
        <begin position="23"/>
        <end position="295"/>
    </location>
</feature>
<dbReference type="InterPro" id="IPR021782">
    <property type="entry name" value="DUF3347"/>
</dbReference>
<dbReference type="RefSeq" id="WP_216714553.1">
    <property type="nucleotide sequence ID" value="NZ_JACVEL010000010.1"/>
</dbReference>
<evidence type="ECO:0000259" key="2">
    <source>
        <dbReference type="Pfam" id="PF11827"/>
    </source>
</evidence>
<name>A0A8J6PM94_9FLAO</name>
<dbReference type="Proteomes" id="UP000652681">
    <property type="component" value="Unassembled WGS sequence"/>
</dbReference>
<evidence type="ECO:0000256" key="1">
    <source>
        <dbReference type="SAM" id="SignalP"/>
    </source>
</evidence>
<sequence>MKSQSNIMMVVAVLLSNINSFAQIKNAITETVHVSGNCGMCKKTIEEAGSSKRIAEVKWDDKALQATLVYNPEKTNADEILKRIALAGYDNEKYLTPDEVYAKLHVCCQYERTLNPAAKKNGSEMEVEESHARHAQVNLQESSLPQKESQLQAVVDRYFHLKDALVQSDAVVASAKAMELAATIKTVEMNQLSTEEHAVWMQVLKSLTTHVEGIAQSKDLSRQREAFALFSDEMYKLVKVSEHKTTIYYQHCPMFNDGKGADWLSKDSVIKNPYYGSKMLGCGSTTEKIESSANE</sequence>
<dbReference type="GO" id="GO:0046872">
    <property type="term" value="F:metal ion binding"/>
    <property type="evidence" value="ECO:0007669"/>
    <property type="project" value="InterPro"/>
</dbReference>
<keyword evidence="4" id="KW-1185">Reference proteome</keyword>
<gene>
    <name evidence="3" type="ORF">H9Y05_13185</name>
</gene>
<dbReference type="EMBL" id="JACVEL010000010">
    <property type="protein sequence ID" value="MBC9813425.1"/>
    <property type="molecule type" value="Genomic_DNA"/>
</dbReference>
<reference evidence="3" key="1">
    <citation type="submission" date="2020-09" db="EMBL/GenBank/DDBJ databases">
        <title>Taishania pollutisoli gen. nov., sp. nov., Isolated from Tetrabromobisphenol A-Contaminated Soil.</title>
        <authorList>
            <person name="Chen Q."/>
        </authorList>
    </citation>
    <scope>NUCLEOTIDE SEQUENCE</scope>
    <source>
        <strain evidence="3">CZZ-1</strain>
    </source>
</reference>
<evidence type="ECO:0000313" key="3">
    <source>
        <dbReference type="EMBL" id="MBC9813425.1"/>
    </source>
</evidence>
<protein>
    <submittedName>
        <fullName evidence="3">DUF3347 domain-containing protein</fullName>
    </submittedName>
</protein>
<feature type="signal peptide" evidence="1">
    <location>
        <begin position="1"/>
        <end position="22"/>
    </location>
</feature>
<feature type="domain" description="DUF3347" evidence="2">
    <location>
        <begin position="154"/>
        <end position="244"/>
    </location>
</feature>
<comment type="caution">
    <text evidence="3">The sequence shown here is derived from an EMBL/GenBank/DDBJ whole genome shotgun (WGS) entry which is preliminary data.</text>
</comment>
<dbReference type="SUPFAM" id="SSF55008">
    <property type="entry name" value="HMA, heavy metal-associated domain"/>
    <property type="match status" value="1"/>
</dbReference>
<organism evidence="3 4">
    <name type="scientific">Taishania pollutisoli</name>
    <dbReference type="NCBI Taxonomy" id="2766479"/>
    <lineage>
        <taxon>Bacteria</taxon>
        <taxon>Pseudomonadati</taxon>
        <taxon>Bacteroidota</taxon>
        <taxon>Flavobacteriia</taxon>
        <taxon>Flavobacteriales</taxon>
        <taxon>Crocinitomicaceae</taxon>
        <taxon>Taishania</taxon>
    </lineage>
</organism>
<dbReference type="Pfam" id="PF11827">
    <property type="entry name" value="DUF3347"/>
    <property type="match status" value="1"/>
</dbReference>
<dbReference type="InterPro" id="IPR036163">
    <property type="entry name" value="HMA_dom_sf"/>
</dbReference>